<dbReference type="Pfam" id="PF00535">
    <property type="entry name" value="Glycos_transf_2"/>
    <property type="match status" value="1"/>
</dbReference>
<protein>
    <submittedName>
        <fullName evidence="2">Glycosyltransferase</fullName>
    </submittedName>
</protein>
<reference evidence="2 3" key="1">
    <citation type="submission" date="2020-06" db="EMBL/GenBank/DDBJ databases">
        <title>Description of novel acetic acid bacteria.</title>
        <authorList>
            <person name="Sombolestani A."/>
        </authorList>
    </citation>
    <scope>NUCLEOTIDE SEQUENCE [LARGE SCALE GENOMIC DNA]</scope>
    <source>
        <strain evidence="2 3">LMG 26838</strain>
    </source>
</reference>
<sequence>MIPAGSPDISIVVPCYREVDNVGPLVAALDRALAGRAWEVIFVDDDSPDGTIGAVRAPIPAAWL</sequence>
<feature type="domain" description="Glycosyltransferase 2-like" evidence="1">
    <location>
        <begin position="10"/>
        <end position="52"/>
    </location>
</feature>
<evidence type="ECO:0000259" key="1">
    <source>
        <dbReference type="Pfam" id="PF00535"/>
    </source>
</evidence>
<dbReference type="GO" id="GO:0016740">
    <property type="term" value="F:transferase activity"/>
    <property type="evidence" value="ECO:0007669"/>
    <property type="project" value="UniProtKB-KW"/>
</dbReference>
<organism evidence="2 3">
    <name type="scientific">Endobacter medicaginis</name>
    <dbReference type="NCBI Taxonomy" id="1181271"/>
    <lineage>
        <taxon>Bacteria</taxon>
        <taxon>Pseudomonadati</taxon>
        <taxon>Pseudomonadota</taxon>
        <taxon>Alphaproteobacteria</taxon>
        <taxon>Acetobacterales</taxon>
        <taxon>Acetobacteraceae</taxon>
        <taxon>Endobacter</taxon>
    </lineage>
</organism>
<dbReference type="EMBL" id="JABXXQ010000304">
    <property type="protein sequence ID" value="NVN31179.1"/>
    <property type="molecule type" value="Genomic_DNA"/>
</dbReference>
<evidence type="ECO:0000313" key="3">
    <source>
        <dbReference type="Proteomes" id="UP000565205"/>
    </source>
</evidence>
<name>A0A850NS81_9PROT</name>
<dbReference type="InterPro" id="IPR029044">
    <property type="entry name" value="Nucleotide-diphossugar_trans"/>
</dbReference>
<evidence type="ECO:0000313" key="2">
    <source>
        <dbReference type="EMBL" id="NVN31179.1"/>
    </source>
</evidence>
<dbReference type="Gene3D" id="3.90.550.10">
    <property type="entry name" value="Spore Coat Polysaccharide Biosynthesis Protein SpsA, Chain A"/>
    <property type="match status" value="1"/>
</dbReference>
<comment type="caution">
    <text evidence="2">The sequence shown here is derived from an EMBL/GenBank/DDBJ whole genome shotgun (WGS) entry which is preliminary data.</text>
</comment>
<dbReference type="AlphaFoldDB" id="A0A850NS81"/>
<dbReference type="SUPFAM" id="SSF53448">
    <property type="entry name" value="Nucleotide-diphospho-sugar transferases"/>
    <property type="match status" value="1"/>
</dbReference>
<dbReference type="Proteomes" id="UP000565205">
    <property type="component" value="Unassembled WGS sequence"/>
</dbReference>
<gene>
    <name evidence="2" type="ORF">HUK83_12645</name>
</gene>
<keyword evidence="2" id="KW-0808">Transferase</keyword>
<dbReference type="InterPro" id="IPR001173">
    <property type="entry name" value="Glyco_trans_2-like"/>
</dbReference>
<accession>A0A850NS81</accession>
<proteinExistence type="predicted"/>